<gene>
    <name evidence="5" type="ORF">WI372_00600</name>
</gene>
<dbReference type="EMBL" id="JBBHLI010000001">
    <property type="protein sequence ID" value="MEK9499476.1"/>
    <property type="molecule type" value="Genomic_DNA"/>
</dbReference>
<organism evidence="5 6">
    <name type="scientific">Gaopeijia maritima</name>
    <dbReference type="NCBI Taxonomy" id="3119007"/>
    <lineage>
        <taxon>Bacteria</taxon>
        <taxon>Pseudomonadati</taxon>
        <taxon>Gemmatimonadota</taxon>
        <taxon>Longimicrobiia</taxon>
        <taxon>Gaopeijiales</taxon>
        <taxon>Gaopeijiaceae</taxon>
        <taxon>Gaopeijia</taxon>
    </lineage>
</organism>
<dbReference type="SUPFAM" id="SSF81296">
    <property type="entry name" value="E set domains"/>
    <property type="match status" value="1"/>
</dbReference>
<evidence type="ECO:0000256" key="1">
    <source>
        <dbReference type="ARBA" id="ARBA00022729"/>
    </source>
</evidence>
<keyword evidence="6" id="KW-1185">Reference proteome</keyword>
<evidence type="ECO:0000313" key="6">
    <source>
        <dbReference type="Proteomes" id="UP001484239"/>
    </source>
</evidence>
<evidence type="ECO:0000256" key="2">
    <source>
        <dbReference type="ARBA" id="ARBA00023008"/>
    </source>
</evidence>
<feature type="domain" description="CopC" evidence="4">
    <location>
        <begin position="31"/>
        <end position="126"/>
    </location>
</feature>
<reference evidence="5 6" key="1">
    <citation type="submission" date="2024-02" db="EMBL/GenBank/DDBJ databases">
        <title>A novel Gemmatimonadota bacterium.</title>
        <authorList>
            <person name="Du Z.-J."/>
            <person name="Ye Y.-Q."/>
        </authorList>
    </citation>
    <scope>NUCLEOTIDE SEQUENCE [LARGE SCALE GENOMIC DNA]</scope>
    <source>
        <strain evidence="5 6">DH-20</strain>
    </source>
</reference>
<name>A0ABU9E4L0_9BACT</name>
<dbReference type="Proteomes" id="UP001484239">
    <property type="component" value="Unassembled WGS sequence"/>
</dbReference>
<dbReference type="InterPro" id="IPR014755">
    <property type="entry name" value="Cu-Rt/internalin_Ig-like"/>
</dbReference>
<accession>A0ABU9E4L0</accession>
<proteinExistence type="predicted"/>
<dbReference type="InterPro" id="IPR007348">
    <property type="entry name" value="CopC_dom"/>
</dbReference>
<feature type="chain" id="PRO_5046867459" evidence="3">
    <location>
        <begin position="23"/>
        <end position="129"/>
    </location>
</feature>
<dbReference type="Pfam" id="PF04234">
    <property type="entry name" value="CopC"/>
    <property type="match status" value="1"/>
</dbReference>
<dbReference type="Gene3D" id="2.60.40.1220">
    <property type="match status" value="1"/>
</dbReference>
<keyword evidence="2" id="KW-0186">Copper</keyword>
<sequence length="129" mass="13754">MTRARSSSRLGLLTLSGLLALATLGAATVPHFDLEKSSPEADAMVHEIEAVTLWFTEEPAEESVTVRLIDGSGEVVEGLSAAVDEEDATRYVMPTTDGLAAGTYTVSWRGMGGDGHVVRGEFNFTVMQH</sequence>
<feature type="signal peptide" evidence="3">
    <location>
        <begin position="1"/>
        <end position="22"/>
    </location>
</feature>
<evidence type="ECO:0000259" key="4">
    <source>
        <dbReference type="Pfam" id="PF04234"/>
    </source>
</evidence>
<evidence type="ECO:0000256" key="3">
    <source>
        <dbReference type="SAM" id="SignalP"/>
    </source>
</evidence>
<protein>
    <submittedName>
        <fullName evidence="5">Copper resistance CopC family protein</fullName>
    </submittedName>
</protein>
<keyword evidence="1 3" id="KW-0732">Signal</keyword>
<dbReference type="RefSeq" id="WP_405276205.1">
    <property type="nucleotide sequence ID" value="NZ_CP144380.1"/>
</dbReference>
<dbReference type="InterPro" id="IPR014756">
    <property type="entry name" value="Ig_E-set"/>
</dbReference>
<evidence type="ECO:0000313" key="5">
    <source>
        <dbReference type="EMBL" id="MEK9499476.1"/>
    </source>
</evidence>
<comment type="caution">
    <text evidence="5">The sequence shown here is derived from an EMBL/GenBank/DDBJ whole genome shotgun (WGS) entry which is preliminary data.</text>
</comment>